<dbReference type="InterPro" id="IPR055795">
    <property type="entry name" value="DUF7371"/>
</dbReference>
<dbReference type="RefSeq" id="XP_066694956.1">
    <property type="nucleotide sequence ID" value="XM_066848260.1"/>
</dbReference>
<gene>
    <name evidence="2" type="ORF">PG986_012038</name>
</gene>
<evidence type="ECO:0000259" key="1">
    <source>
        <dbReference type="Pfam" id="PF24086"/>
    </source>
</evidence>
<accession>A0ABR1PYU7</accession>
<dbReference type="GeneID" id="92081322"/>
<comment type="caution">
    <text evidence="2">The sequence shown here is derived from an EMBL/GenBank/DDBJ whole genome shotgun (WGS) entry which is preliminary data.</text>
</comment>
<dbReference type="Pfam" id="PF24086">
    <property type="entry name" value="DUF7371"/>
    <property type="match status" value="1"/>
</dbReference>
<name>A0ABR1PYU7_9PEZI</name>
<proteinExistence type="predicted"/>
<organism evidence="2 3">
    <name type="scientific">Apiospora aurea</name>
    <dbReference type="NCBI Taxonomy" id="335848"/>
    <lineage>
        <taxon>Eukaryota</taxon>
        <taxon>Fungi</taxon>
        <taxon>Dikarya</taxon>
        <taxon>Ascomycota</taxon>
        <taxon>Pezizomycotina</taxon>
        <taxon>Sordariomycetes</taxon>
        <taxon>Xylariomycetidae</taxon>
        <taxon>Amphisphaeriales</taxon>
        <taxon>Apiosporaceae</taxon>
        <taxon>Apiospora</taxon>
    </lineage>
</organism>
<keyword evidence="3" id="KW-1185">Reference proteome</keyword>
<evidence type="ECO:0000313" key="3">
    <source>
        <dbReference type="Proteomes" id="UP001391051"/>
    </source>
</evidence>
<evidence type="ECO:0000313" key="2">
    <source>
        <dbReference type="EMBL" id="KAK7942925.1"/>
    </source>
</evidence>
<dbReference type="Proteomes" id="UP001391051">
    <property type="component" value="Unassembled WGS sequence"/>
</dbReference>
<reference evidence="2 3" key="1">
    <citation type="submission" date="2023-01" db="EMBL/GenBank/DDBJ databases">
        <title>Analysis of 21 Apiospora genomes using comparative genomics revels a genus with tremendous synthesis potential of carbohydrate active enzymes and secondary metabolites.</title>
        <authorList>
            <person name="Sorensen T."/>
        </authorList>
    </citation>
    <scope>NUCLEOTIDE SEQUENCE [LARGE SCALE GENOMIC DNA]</scope>
    <source>
        <strain evidence="2 3">CBS 24483</strain>
    </source>
</reference>
<sequence length="274" mass="29840">MEAQVPNPTVDLTMVTVPSPAVLPDEPSSDAATQLAASSTVGGYSFGNGPSKRTSPCGNPADSGNFTFDLQDIEPLMRRGHDGSHDPHPVPLLSPYHRFWFSEGIEVVKSQSSGKLVLQYQQPTMDMANGAENSANFSTGPKQASDCFAFNLYGIRLGCSSSESECLFTLKGHRLDTESFADIEVAAQIVHVPACSSSDCNLQSVPVLNFKSLTSVSISLKVESEDQMWWADEVALGWSNNSCEKAECRTEVQDSIRSRDWKAAGKKWRRWIGV</sequence>
<protein>
    <recommendedName>
        <fullName evidence="1">DUF7371 domain-containing protein</fullName>
    </recommendedName>
</protein>
<dbReference type="EMBL" id="JAQQWE010000008">
    <property type="protein sequence ID" value="KAK7942925.1"/>
    <property type="molecule type" value="Genomic_DNA"/>
</dbReference>
<feature type="domain" description="DUF7371" evidence="1">
    <location>
        <begin position="63"/>
        <end position="249"/>
    </location>
</feature>